<dbReference type="EMBL" id="FCOM02000003">
    <property type="protein sequence ID" value="SAL24733.1"/>
    <property type="molecule type" value="Genomic_DNA"/>
</dbReference>
<reference evidence="1" key="1">
    <citation type="submission" date="2016-01" db="EMBL/GenBank/DDBJ databases">
        <authorList>
            <person name="Peeters C."/>
        </authorList>
    </citation>
    <scope>NUCLEOTIDE SEQUENCE [LARGE SCALE GENOMIC DNA]</scope>
    <source>
        <strain evidence="1">LMG 29317</strain>
    </source>
</reference>
<evidence type="ECO:0000313" key="2">
    <source>
        <dbReference type="Proteomes" id="UP000055019"/>
    </source>
</evidence>
<gene>
    <name evidence="1" type="ORF">AWB74_01010</name>
</gene>
<name>A0A158FYJ5_9BURK</name>
<organism evidence="1 2">
    <name type="scientific">Caballeronia arvi</name>
    <dbReference type="NCBI Taxonomy" id="1777135"/>
    <lineage>
        <taxon>Bacteria</taxon>
        <taxon>Pseudomonadati</taxon>
        <taxon>Pseudomonadota</taxon>
        <taxon>Betaproteobacteria</taxon>
        <taxon>Burkholderiales</taxon>
        <taxon>Burkholderiaceae</taxon>
        <taxon>Caballeronia</taxon>
    </lineage>
</organism>
<dbReference type="AlphaFoldDB" id="A0A158FYJ5"/>
<dbReference type="Proteomes" id="UP000055019">
    <property type="component" value="Unassembled WGS sequence"/>
</dbReference>
<protein>
    <submittedName>
        <fullName evidence="1">Uncharacterized protein</fullName>
    </submittedName>
</protein>
<proteinExistence type="predicted"/>
<evidence type="ECO:0000313" key="1">
    <source>
        <dbReference type="EMBL" id="SAL24733.1"/>
    </source>
</evidence>
<comment type="caution">
    <text evidence="1">The sequence shown here is derived from an EMBL/GenBank/DDBJ whole genome shotgun (WGS) entry which is preliminary data.</text>
</comment>
<accession>A0A158FYJ5</accession>
<keyword evidence="2" id="KW-1185">Reference proteome</keyword>
<sequence length="86" mass="9143">MIPALLETLGALSLLASVAAKIMLLRDSHEDEAADAPKSSAVVAHECTPCCRCAAHRARRVRSAFSARCARVAAGRAVFSRTRKHG</sequence>